<dbReference type="Proteomes" id="UP000054683">
    <property type="component" value="Unassembled WGS sequence"/>
</dbReference>
<sequence length="180" mass="19866">MNARARLSIELGEVKPRWDDWCALHDVTPAEGVRQLILDAVAADEPECRAGCTDVMRSPPVGEHRERLGIRLTASELHAVRRQATTCGFTANRWVVALIRAQLTHVPQFGEQEMALLAASNHALAKISRSLGPVIREVDRDGTAAVAGNARLLVELKAQIDTHLRAVSDLLRANIDRWSR</sequence>
<gene>
    <name evidence="1" type="ORF">AWB69_08872</name>
</gene>
<dbReference type="AlphaFoldDB" id="A0A158JX57"/>
<proteinExistence type="predicted"/>
<accession>A0A158JX57</accession>
<dbReference type="EMBL" id="FCOK02000126">
    <property type="protein sequence ID" value="SAL72810.1"/>
    <property type="molecule type" value="Genomic_DNA"/>
</dbReference>
<organism evidence="1 2">
    <name type="scientific">Caballeronia udeis</name>
    <dbReference type="NCBI Taxonomy" id="1232866"/>
    <lineage>
        <taxon>Bacteria</taxon>
        <taxon>Pseudomonadati</taxon>
        <taxon>Pseudomonadota</taxon>
        <taxon>Betaproteobacteria</taxon>
        <taxon>Burkholderiales</taxon>
        <taxon>Burkholderiaceae</taxon>
        <taxon>Caballeronia</taxon>
    </lineage>
</organism>
<protein>
    <submittedName>
        <fullName evidence="1">Plasmid-related protein</fullName>
    </submittedName>
</protein>
<dbReference type="RefSeq" id="WP_062092887.1">
    <property type="nucleotide sequence ID" value="NZ_FCOK02000126.1"/>
</dbReference>
<dbReference type="OrthoDB" id="9789818at2"/>
<reference evidence="1 2" key="1">
    <citation type="submission" date="2016-01" db="EMBL/GenBank/DDBJ databases">
        <authorList>
            <person name="Oliw E.H."/>
        </authorList>
    </citation>
    <scope>NUCLEOTIDE SEQUENCE [LARGE SCALE GENOMIC DNA]</scope>
    <source>
        <strain evidence="1">LMG 27134</strain>
    </source>
</reference>
<evidence type="ECO:0000313" key="1">
    <source>
        <dbReference type="EMBL" id="SAL72810.1"/>
    </source>
</evidence>
<evidence type="ECO:0000313" key="2">
    <source>
        <dbReference type="Proteomes" id="UP000054683"/>
    </source>
</evidence>
<name>A0A158JX57_9BURK</name>